<dbReference type="Gene3D" id="3.60.20.10">
    <property type="entry name" value="Glutamine Phosphoribosylpyrophosphate, subunit 1, domain 1"/>
    <property type="match status" value="1"/>
</dbReference>
<organism evidence="2 3">
    <name type="scientific">Sulfidibacter corallicola</name>
    <dbReference type="NCBI Taxonomy" id="2818388"/>
    <lineage>
        <taxon>Bacteria</taxon>
        <taxon>Pseudomonadati</taxon>
        <taxon>Acidobacteriota</taxon>
        <taxon>Holophagae</taxon>
        <taxon>Acanthopleuribacterales</taxon>
        <taxon>Acanthopleuribacteraceae</taxon>
        <taxon>Sulfidibacter</taxon>
    </lineage>
</organism>
<name>A0A8A4TL74_SULCO</name>
<dbReference type="InterPro" id="IPR029055">
    <property type="entry name" value="Ntn_hydrolases_N"/>
</dbReference>
<sequence>MLIFQAFLCLFFADPTTASAFRASELAHTYSIVAVDPETGEMGGAVQSHWFSVGSTVIWGEPGVGVVATQSLVRIDYGPLGLEAMAKGEAPADALARLAAADEGRAVRQVAMVDTKGRVAAHTGKSCIQHACDLQGQGVSVQANLMLKDTVCTAMLKAYRETKGPLAERLLAALKAAEAEGGDLRGRQSASILVVKTDKPKKPWEGVVMDLRVEDHAEPVAELARLIHVHRAYERMNESDVALEHGETQRALKLSQEAVAMLPGQLEPRFWQAFNLIKLGKTDEGLAIWKDIMKADPNWKVLPERLVQCGLLDRDEALLKKVAGF</sequence>
<dbReference type="InterPro" id="IPR010430">
    <property type="entry name" value="DUF1028"/>
</dbReference>
<reference evidence="2" key="1">
    <citation type="submission" date="2021-03" db="EMBL/GenBank/DDBJ databases">
        <title>Acanthopleuribacteraceae sp. M133.</title>
        <authorList>
            <person name="Wang G."/>
        </authorList>
    </citation>
    <scope>NUCLEOTIDE SEQUENCE</scope>
    <source>
        <strain evidence="2">M133</strain>
    </source>
</reference>
<keyword evidence="1" id="KW-0732">Signal</keyword>
<gene>
    <name evidence="2" type="ORF">J3U87_30185</name>
</gene>
<dbReference type="SUPFAM" id="SSF56235">
    <property type="entry name" value="N-terminal nucleophile aminohydrolases (Ntn hydrolases)"/>
    <property type="match status" value="1"/>
</dbReference>
<dbReference type="PANTHER" id="PTHR39328:SF1">
    <property type="entry name" value="BLL2871 PROTEIN"/>
    <property type="match status" value="1"/>
</dbReference>
<evidence type="ECO:0000313" key="3">
    <source>
        <dbReference type="Proteomes" id="UP000663929"/>
    </source>
</evidence>
<dbReference type="RefSeq" id="WP_237379504.1">
    <property type="nucleotide sequence ID" value="NZ_CP071793.1"/>
</dbReference>
<feature type="chain" id="PRO_5035157573" evidence="1">
    <location>
        <begin position="21"/>
        <end position="325"/>
    </location>
</feature>
<dbReference type="Proteomes" id="UP000663929">
    <property type="component" value="Chromosome"/>
</dbReference>
<keyword evidence="3" id="KW-1185">Reference proteome</keyword>
<protein>
    <submittedName>
        <fullName evidence="2">DUF1028 domain-containing protein</fullName>
    </submittedName>
</protein>
<dbReference type="Pfam" id="PF06267">
    <property type="entry name" value="DUF1028"/>
    <property type="match status" value="1"/>
</dbReference>
<evidence type="ECO:0000313" key="2">
    <source>
        <dbReference type="EMBL" id="QTD49872.1"/>
    </source>
</evidence>
<accession>A0A8A4TL74</accession>
<feature type="signal peptide" evidence="1">
    <location>
        <begin position="1"/>
        <end position="20"/>
    </location>
</feature>
<dbReference type="SUPFAM" id="SSF48452">
    <property type="entry name" value="TPR-like"/>
    <property type="match status" value="1"/>
</dbReference>
<proteinExistence type="predicted"/>
<dbReference type="EMBL" id="CP071793">
    <property type="protein sequence ID" value="QTD49872.1"/>
    <property type="molecule type" value="Genomic_DNA"/>
</dbReference>
<evidence type="ECO:0000256" key="1">
    <source>
        <dbReference type="SAM" id="SignalP"/>
    </source>
</evidence>
<dbReference type="InterPro" id="IPR011990">
    <property type="entry name" value="TPR-like_helical_dom_sf"/>
</dbReference>
<dbReference type="AlphaFoldDB" id="A0A8A4TL74"/>
<dbReference type="PANTHER" id="PTHR39328">
    <property type="entry name" value="BLL2871 PROTEIN"/>
    <property type="match status" value="1"/>
</dbReference>
<dbReference type="KEGG" id="scor:J3U87_30185"/>